<organism evidence="2 3">
    <name type="scientific">Arabidopsis thaliana x Arabidopsis arenosa</name>
    <dbReference type="NCBI Taxonomy" id="1240361"/>
    <lineage>
        <taxon>Eukaryota</taxon>
        <taxon>Viridiplantae</taxon>
        <taxon>Streptophyta</taxon>
        <taxon>Embryophyta</taxon>
        <taxon>Tracheophyta</taxon>
        <taxon>Spermatophyta</taxon>
        <taxon>Magnoliopsida</taxon>
        <taxon>eudicotyledons</taxon>
        <taxon>Gunneridae</taxon>
        <taxon>Pentapetalae</taxon>
        <taxon>rosids</taxon>
        <taxon>malvids</taxon>
        <taxon>Brassicales</taxon>
        <taxon>Brassicaceae</taxon>
        <taxon>Camelineae</taxon>
        <taxon>Arabidopsis</taxon>
    </lineage>
</organism>
<dbReference type="AlphaFoldDB" id="A0A8T2BHA5"/>
<proteinExistence type="predicted"/>
<keyword evidence="3" id="KW-1185">Reference proteome</keyword>
<evidence type="ECO:0000313" key="2">
    <source>
        <dbReference type="EMBL" id="KAG7586215.1"/>
    </source>
</evidence>
<evidence type="ECO:0000313" key="3">
    <source>
        <dbReference type="Proteomes" id="UP000694240"/>
    </source>
</evidence>
<accession>A0A8T2BHA5</accession>
<sequence>MSTQLLKTKQEYTYKEKCLIYKLFGGVAGGVAGGIIGTVDGFARGAGLCPNNNQSNGRRFENHNKPRPVNHGNGNGGSAVVKPSGNCGGRRQKDRE</sequence>
<name>A0A8T2BHA5_9BRAS</name>
<dbReference type="EMBL" id="JAEFBK010000007">
    <property type="protein sequence ID" value="KAG7586215.1"/>
    <property type="molecule type" value="Genomic_DNA"/>
</dbReference>
<reference evidence="2 3" key="1">
    <citation type="submission" date="2020-12" db="EMBL/GenBank/DDBJ databases">
        <title>Concerted genomic and epigenomic changes stabilize Arabidopsis allopolyploids.</title>
        <authorList>
            <person name="Chen Z."/>
        </authorList>
    </citation>
    <scope>NUCLEOTIDE SEQUENCE [LARGE SCALE GENOMIC DNA]</scope>
    <source>
        <strain evidence="2">Allo738</strain>
        <tissue evidence="2">Leaf</tissue>
    </source>
</reference>
<protein>
    <submittedName>
        <fullName evidence="2">Uncharacterized protein</fullName>
    </submittedName>
</protein>
<feature type="region of interest" description="Disordered" evidence="1">
    <location>
        <begin position="52"/>
        <end position="96"/>
    </location>
</feature>
<gene>
    <name evidence="2" type="ORF">ISN45_Aa02g015380</name>
</gene>
<dbReference type="Proteomes" id="UP000694240">
    <property type="component" value="Chromosome 7"/>
</dbReference>
<evidence type="ECO:0000256" key="1">
    <source>
        <dbReference type="SAM" id="MobiDB-lite"/>
    </source>
</evidence>
<comment type="caution">
    <text evidence="2">The sequence shown here is derived from an EMBL/GenBank/DDBJ whole genome shotgun (WGS) entry which is preliminary data.</text>
</comment>